<feature type="transmembrane region" description="Helical" evidence="2">
    <location>
        <begin position="42"/>
        <end position="63"/>
    </location>
</feature>
<dbReference type="PANTHER" id="PTHR35896:SF3">
    <property type="entry name" value="MAJOR FACILITATOR SUPERFAMILY TRANSPORTER"/>
    <property type="match status" value="1"/>
</dbReference>
<dbReference type="PANTHER" id="PTHR35896">
    <property type="entry name" value="IG-LIKE DOMAIN-CONTAINING PROTEIN"/>
    <property type="match status" value="1"/>
</dbReference>
<evidence type="ECO:0000313" key="4">
    <source>
        <dbReference type="Proteomes" id="UP000298493"/>
    </source>
</evidence>
<dbReference type="EMBL" id="SNSC02000008">
    <property type="protein sequence ID" value="TID22238.1"/>
    <property type="molecule type" value="Genomic_DNA"/>
</dbReference>
<feature type="region of interest" description="Disordered" evidence="1">
    <location>
        <begin position="1"/>
        <end position="30"/>
    </location>
</feature>
<accession>A0A4Z1P443</accession>
<protein>
    <submittedName>
        <fullName evidence="3">Uncharacterized protein</fullName>
    </submittedName>
</protein>
<dbReference type="OrthoDB" id="3501153at2759"/>
<evidence type="ECO:0000256" key="2">
    <source>
        <dbReference type="SAM" id="Phobius"/>
    </source>
</evidence>
<evidence type="ECO:0000313" key="3">
    <source>
        <dbReference type="EMBL" id="TID22238.1"/>
    </source>
</evidence>
<sequence length="228" mass="25728">MPPQPKETENQPFLDKYSDDPTENEPQLPHPYQQALSRRTKILSHTLVFLLTSSLWLIIILLLSPKALFPSHKPSAPGDPNHNITSNARLLTCGTTPAQALAAGCKYDILLNAFVPNPCYDDEFILEYTDDSSWGAYSDANLTILLSVQQMSESEYYYTSVRDHKNHCGILWKKQFFALFEEGRAIDTIVASAGHTDHCAQYLMDVEESKVDEATRVERGFAGCWIRD</sequence>
<keyword evidence="2" id="KW-0812">Transmembrane</keyword>
<dbReference type="AlphaFoldDB" id="A0A4Z1P443"/>
<dbReference type="InterPro" id="IPR053008">
    <property type="entry name" value="Phomopsin_biosynth_assoc"/>
</dbReference>
<evidence type="ECO:0000256" key="1">
    <source>
        <dbReference type="SAM" id="MobiDB-lite"/>
    </source>
</evidence>
<comment type="caution">
    <text evidence="3">The sequence shown here is derived from an EMBL/GenBank/DDBJ whole genome shotgun (WGS) entry which is preliminary data.</text>
</comment>
<keyword evidence="4" id="KW-1185">Reference proteome</keyword>
<dbReference type="Proteomes" id="UP000298493">
    <property type="component" value="Unassembled WGS sequence"/>
</dbReference>
<reference evidence="3 4" key="1">
    <citation type="submission" date="2019-04" db="EMBL/GenBank/DDBJ databases">
        <title>High contiguity whole genome sequence and gene annotation resource for two Venturia nashicola isolates.</title>
        <authorList>
            <person name="Prokchorchik M."/>
            <person name="Won K."/>
            <person name="Lee Y."/>
            <person name="Choi E.D."/>
            <person name="Segonzac C."/>
            <person name="Sohn K.H."/>
        </authorList>
    </citation>
    <scope>NUCLEOTIDE SEQUENCE [LARGE SCALE GENOMIC DNA]</scope>
    <source>
        <strain evidence="3 4">PRI2</strain>
    </source>
</reference>
<keyword evidence="2" id="KW-1133">Transmembrane helix</keyword>
<proteinExistence type="predicted"/>
<gene>
    <name evidence="3" type="ORF">E6O75_ATG11032</name>
</gene>
<dbReference type="STRING" id="86259.A0A4Z1P443"/>
<organism evidence="3 4">
    <name type="scientific">Venturia nashicola</name>
    <dbReference type="NCBI Taxonomy" id="86259"/>
    <lineage>
        <taxon>Eukaryota</taxon>
        <taxon>Fungi</taxon>
        <taxon>Dikarya</taxon>
        <taxon>Ascomycota</taxon>
        <taxon>Pezizomycotina</taxon>
        <taxon>Dothideomycetes</taxon>
        <taxon>Pleosporomycetidae</taxon>
        <taxon>Venturiales</taxon>
        <taxon>Venturiaceae</taxon>
        <taxon>Venturia</taxon>
    </lineage>
</organism>
<name>A0A4Z1P443_9PEZI</name>
<keyword evidence="2" id="KW-0472">Membrane</keyword>